<dbReference type="AlphaFoldDB" id="A0A9N9BIF0"/>
<evidence type="ECO:0000256" key="1">
    <source>
        <dbReference type="SAM" id="MobiDB-lite"/>
    </source>
</evidence>
<evidence type="ECO:0000313" key="3">
    <source>
        <dbReference type="EMBL" id="CAG8564829.1"/>
    </source>
</evidence>
<gene>
    <name evidence="3" type="ORF">AGERDE_LOCUS7334</name>
</gene>
<sequence>MDKMEQAIMGMPGPFLGPFSGPKNKSPLSHSPSHMDHGKNDKHERPSKLFDDFDDVFEPLASEEALLSFIDDITDVIDSLDDEQDSNIEHDDVDTPNNSTASSVFEAIESLIEKPQNHLIDAIEKLVTAEVDETIIISGPTKPTSNAKEHQTTSLPNKILTVVCHPLMVSAMLFSSALSAFVWIKYGRKKQRKPYYSHVPNTEDEETANLINE</sequence>
<dbReference type="Proteomes" id="UP000789831">
    <property type="component" value="Unassembled WGS sequence"/>
</dbReference>
<keyword evidence="2" id="KW-0812">Transmembrane</keyword>
<feature type="transmembrane region" description="Helical" evidence="2">
    <location>
        <begin position="159"/>
        <end position="184"/>
    </location>
</feature>
<protein>
    <submittedName>
        <fullName evidence="3">8657_t:CDS:1</fullName>
    </submittedName>
</protein>
<evidence type="ECO:0000313" key="4">
    <source>
        <dbReference type="Proteomes" id="UP000789831"/>
    </source>
</evidence>
<comment type="caution">
    <text evidence="3">The sequence shown here is derived from an EMBL/GenBank/DDBJ whole genome shotgun (WGS) entry which is preliminary data.</text>
</comment>
<feature type="region of interest" description="Disordered" evidence="1">
    <location>
        <begin position="1"/>
        <end position="47"/>
    </location>
</feature>
<name>A0A9N9BIF0_9GLOM</name>
<keyword evidence="2" id="KW-1133">Transmembrane helix</keyword>
<proteinExistence type="predicted"/>
<feature type="compositionally biased region" description="Basic and acidic residues" evidence="1">
    <location>
        <begin position="33"/>
        <end position="47"/>
    </location>
</feature>
<keyword evidence="4" id="KW-1185">Reference proteome</keyword>
<reference evidence="3" key="1">
    <citation type="submission" date="2021-06" db="EMBL/GenBank/DDBJ databases">
        <authorList>
            <person name="Kallberg Y."/>
            <person name="Tangrot J."/>
            <person name="Rosling A."/>
        </authorList>
    </citation>
    <scope>NUCLEOTIDE SEQUENCE</scope>
    <source>
        <strain evidence="3">MT106</strain>
    </source>
</reference>
<evidence type="ECO:0000256" key="2">
    <source>
        <dbReference type="SAM" id="Phobius"/>
    </source>
</evidence>
<accession>A0A9N9BIF0</accession>
<dbReference type="OrthoDB" id="10432822at2759"/>
<keyword evidence="2" id="KW-0472">Membrane</keyword>
<organism evidence="3 4">
    <name type="scientific">Ambispora gerdemannii</name>
    <dbReference type="NCBI Taxonomy" id="144530"/>
    <lineage>
        <taxon>Eukaryota</taxon>
        <taxon>Fungi</taxon>
        <taxon>Fungi incertae sedis</taxon>
        <taxon>Mucoromycota</taxon>
        <taxon>Glomeromycotina</taxon>
        <taxon>Glomeromycetes</taxon>
        <taxon>Archaeosporales</taxon>
        <taxon>Ambisporaceae</taxon>
        <taxon>Ambispora</taxon>
    </lineage>
</organism>
<dbReference type="EMBL" id="CAJVPL010001322">
    <property type="protein sequence ID" value="CAG8564829.1"/>
    <property type="molecule type" value="Genomic_DNA"/>
</dbReference>